<keyword evidence="4" id="KW-1185">Reference proteome</keyword>
<dbReference type="InterPro" id="IPR027417">
    <property type="entry name" value="P-loop_NTPase"/>
</dbReference>
<dbReference type="Gene3D" id="1.10.8.60">
    <property type="match status" value="1"/>
</dbReference>
<dbReference type="PRINTS" id="PR00819">
    <property type="entry name" value="CBXCFQXSUPER"/>
</dbReference>
<dbReference type="Proteomes" id="UP001519288">
    <property type="component" value="Unassembled WGS sequence"/>
</dbReference>
<gene>
    <name evidence="3" type="ORF">J2Z69_000727</name>
</gene>
<evidence type="ECO:0000256" key="1">
    <source>
        <dbReference type="ARBA" id="ARBA00022741"/>
    </source>
</evidence>
<protein>
    <recommendedName>
        <fullName evidence="5">CbbX AAA lid domain-containing protein</fullName>
    </recommendedName>
</protein>
<dbReference type="SUPFAM" id="SSF52540">
    <property type="entry name" value="P-loop containing nucleoside triphosphate hydrolases"/>
    <property type="match status" value="1"/>
</dbReference>
<comment type="caution">
    <text evidence="3">The sequence shown here is derived from an EMBL/GenBank/DDBJ whole genome shotgun (WGS) entry which is preliminary data.</text>
</comment>
<reference evidence="3 4" key="1">
    <citation type="submission" date="2021-03" db="EMBL/GenBank/DDBJ databases">
        <title>Genomic Encyclopedia of Type Strains, Phase IV (KMG-IV): sequencing the most valuable type-strain genomes for metagenomic binning, comparative biology and taxonomic classification.</title>
        <authorList>
            <person name="Goeker M."/>
        </authorList>
    </citation>
    <scope>NUCLEOTIDE SEQUENCE [LARGE SCALE GENOMIC DNA]</scope>
    <source>
        <strain evidence="3 4">DSM 26806</strain>
    </source>
</reference>
<keyword evidence="2" id="KW-0067">ATP-binding</keyword>
<name>A0ABS4JDD2_9BACL</name>
<evidence type="ECO:0000313" key="4">
    <source>
        <dbReference type="Proteomes" id="UP001519288"/>
    </source>
</evidence>
<evidence type="ECO:0008006" key="5">
    <source>
        <dbReference type="Google" id="ProtNLM"/>
    </source>
</evidence>
<dbReference type="PANTHER" id="PTHR43392:SF2">
    <property type="entry name" value="AAA-TYPE ATPASE FAMILY PROTEIN _ ANKYRIN REPEAT FAMILY PROTEIN"/>
    <property type="match status" value="1"/>
</dbReference>
<dbReference type="EMBL" id="JAGGLD010000001">
    <property type="protein sequence ID" value="MBP1999708.1"/>
    <property type="molecule type" value="Genomic_DNA"/>
</dbReference>
<keyword evidence="1" id="KW-0547">Nucleotide-binding</keyword>
<proteinExistence type="predicted"/>
<evidence type="ECO:0000256" key="2">
    <source>
        <dbReference type="ARBA" id="ARBA00022840"/>
    </source>
</evidence>
<organism evidence="3 4">
    <name type="scientific">Paenibacillus shirakamiensis</name>
    <dbReference type="NCBI Taxonomy" id="1265935"/>
    <lineage>
        <taxon>Bacteria</taxon>
        <taxon>Bacillati</taxon>
        <taxon>Bacillota</taxon>
        <taxon>Bacilli</taxon>
        <taxon>Bacillales</taxon>
        <taxon>Paenibacillaceae</taxon>
        <taxon>Paenibacillus</taxon>
    </lineage>
</organism>
<dbReference type="InterPro" id="IPR050773">
    <property type="entry name" value="CbxX/CfxQ_RuBisCO_ESX"/>
</dbReference>
<dbReference type="InterPro" id="IPR000641">
    <property type="entry name" value="CbxX/CfxQ"/>
</dbReference>
<accession>A0ABS4JDD2</accession>
<dbReference type="Gene3D" id="3.40.50.300">
    <property type="entry name" value="P-loop containing nucleotide triphosphate hydrolases"/>
    <property type="match status" value="1"/>
</dbReference>
<dbReference type="PANTHER" id="PTHR43392">
    <property type="entry name" value="AAA-TYPE ATPASE FAMILY PROTEIN / ANKYRIN REPEAT FAMILY PROTEIN"/>
    <property type="match status" value="1"/>
</dbReference>
<sequence>MEDHKNQFVLILAGYSDEMNFFLHTNPGLPSRFPIQIDFPDYSMDQLIQISESIVKERDYILMPQAILKLKQHLVAEKIESYHAFSNARLCTESH</sequence>
<evidence type="ECO:0000313" key="3">
    <source>
        <dbReference type="EMBL" id="MBP1999708.1"/>
    </source>
</evidence>